<keyword evidence="8" id="KW-1185">Reference proteome</keyword>
<name>A0A5C4LWJ9_9PSEU</name>
<gene>
    <name evidence="7" type="ORF">FG385_25510</name>
</gene>
<dbReference type="Gene3D" id="3.40.50.300">
    <property type="entry name" value="P-loop containing nucleotide triphosphate hydrolases"/>
    <property type="match status" value="1"/>
</dbReference>
<dbReference type="InterPro" id="IPR013563">
    <property type="entry name" value="Oligopep_ABC_C"/>
</dbReference>
<dbReference type="AlphaFoldDB" id="A0A5C4LWJ9"/>
<protein>
    <submittedName>
        <fullName evidence="7">ABC transporter ATP-binding protein</fullName>
    </submittedName>
</protein>
<evidence type="ECO:0000256" key="4">
    <source>
        <dbReference type="ARBA" id="ARBA00022840"/>
    </source>
</evidence>
<proteinExistence type="inferred from homology"/>
<evidence type="ECO:0000313" key="7">
    <source>
        <dbReference type="EMBL" id="TNC22362.1"/>
    </source>
</evidence>
<dbReference type="SUPFAM" id="SSF52540">
    <property type="entry name" value="P-loop containing nucleoside triphosphate hydrolases"/>
    <property type="match status" value="1"/>
</dbReference>
<feature type="domain" description="ABC transporter" evidence="6">
    <location>
        <begin position="5"/>
        <end position="256"/>
    </location>
</feature>
<dbReference type="Pfam" id="PF08352">
    <property type="entry name" value="oligo_HPY"/>
    <property type="match status" value="1"/>
</dbReference>
<dbReference type="EMBL" id="VDFW01000027">
    <property type="protein sequence ID" value="TNC22362.1"/>
    <property type="molecule type" value="Genomic_DNA"/>
</dbReference>
<evidence type="ECO:0000256" key="5">
    <source>
        <dbReference type="SAM" id="MobiDB-lite"/>
    </source>
</evidence>
<dbReference type="RefSeq" id="WP_139099328.1">
    <property type="nucleotide sequence ID" value="NZ_VDFW01000027.1"/>
</dbReference>
<dbReference type="PROSITE" id="PS00211">
    <property type="entry name" value="ABC_TRANSPORTER_1"/>
    <property type="match status" value="1"/>
</dbReference>
<keyword evidence="2" id="KW-0813">Transport</keyword>
<evidence type="ECO:0000256" key="1">
    <source>
        <dbReference type="ARBA" id="ARBA00005417"/>
    </source>
</evidence>
<dbReference type="InterPro" id="IPR050319">
    <property type="entry name" value="ABC_transp_ATP-bind"/>
</dbReference>
<organism evidence="7 8">
    <name type="scientific">Amycolatopsis alkalitolerans</name>
    <dbReference type="NCBI Taxonomy" id="2547244"/>
    <lineage>
        <taxon>Bacteria</taxon>
        <taxon>Bacillati</taxon>
        <taxon>Actinomycetota</taxon>
        <taxon>Actinomycetes</taxon>
        <taxon>Pseudonocardiales</taxon>
        <taxon>Pseudonocardiaceae</taxon>
        <taxon>Amycolatopsis</taxon>
    </lineage>
</organism>
<dbReference type="InterPro" id="IPR017871">
    <property type="entry name" value="ABC_transporter-like_CS"/>
</dbReference>
<dbReference type="OrthoDB" id="5170605at2"/>
<evidence type="ECO:0000313" key="8">
    <source>
        <dbReference type="Proteomes" id="UP000305546"/>
    </source>
</evidence>
<dbReference type="GO" id="GO:0015833">
    <property type="term" value="P:peptide transport"/>
    <property type="evidence" value="ECO:0007669"/>
    <property type="project" value="InterPro"/>
</dbReference>
<sequence length="324" mass="35272">MTLLMRLDGVSRHYKVRSSPNPFQRPAVVRAVDGVSLGLTAGETFGLVGESGSGKSTLGRLALRLEDPTAGRVYFDGRDVTGLRGEQLRRLRAQMQAVFQDPLGSLNARMRVGQIVAEPLRVFHRMRGDELRDRVAELLSAVGLDGAKATAFPRSLSGGQRQRVGIARAIAVNPRLVLADEPVSALDVSVQAQVVNLLADLRERLGLTYLFIGHGLPVVRQISHRVGVMYLGRLVEVAETRAFFERPRHPYSRALLAAAPVPDPARRGNRQLLTGEPPSPTDVPSGCRFRSRCPVAKDVCARVPPPTVEVARGHLVECHFPLAA</sequence>
<dbReference type="CDD" id="cd03257">
    <property type="entry name" value="ABC_NikE_OppD_transporters"/>
    <property type="match status" value="1"/>
</dbReference>
<dbReference type="NCBIfam" id="TIGR01727">
    <property type="entry name" value="oligo_HPY"/>
    <property type="match status" value="1"/>
</dbReference>
<keyword evidence="3" id="KW-0547">Nucleotide-binding</keyword>
<dbReference type="InterPro" id="IPR027417">
    <property type="entry name" value="P-loop_NTPase"/>
</dbReference>
<dbReference type="GO" id="GO:0016887">
    <property type="term" value="F:ATP hydrolysis activity"/>
    <property type="evidence" value="ECO:0007669"/>
    <property type="project" value="InterPro"/>
</dbReference>
<dbReference type="FunFam" id="3.40.50.300:FF:000016">
    <property type="entry name" value="Oligopeptide ABC transporter ATP-binding component"/>
    <property type="match status" value="1"/>
</dbReference>
<dbReference type="InterPro" id="IPR003439">
    <property type="entry name" value="ABC_transporter-like_ATP-bd"/>
</dbReference>
<dbReference type="PANTHER" id="PTHR43776:SF7">
    <property type="entry name" value="D,D-DIPEPTIDE TRANSPORT ATP-BINDING PROTEIN DDPF-RELATED"/>
    <property type="match status" value="1"/>
</dbReference>
<dbReference type="InterPro" id="IPR003593">
    <property type="entry name" value="AAA+_ATPase"/>
</dbReference>
<evidence type="ECO:0000256" key="2">
    <source>
        <dbReference type="ARBA" id="ARBA00022448"/>
    </source>
</evidence>
<dbReference type="Pfam" id="PF00005">
    <property type="entry name" value="ABC_tran"/>
    <property type="match status" value="1"/>
</dbReference>
<evidence type="ECO:0000259" key="6">
    <source>
        <dbReference type="PROSITE" id="PS50893"/>
    </source>
</evidence>
<accession>A0A5C4LWJ9</accession>
<comment type="caution">
    <text evidence="7">The sequence shown here is derived from an EMBL/GenBank/DDBJ whole genome shotgun (WGS) entry which is preliminary data.</text>
</comment>
<dbReference type="Proteomes" id="UP000305546">
    <property type="component" value="Unassembled WGS sequence"/>
</dbReference>
<dbReference type="PANTHER" id="PTHR43776">
    <property type="entry name" value="TRANSPORT ATP-BINDING PROTEIN"/>
    <property type="match status" value="1"/>
</dbReference>
<dbReference type="GO" id="GO:0055085">
    <property type="term" value="P:transmembrane transport"/>
    <property type="evidence" value="ECO:0007669"/>
    <property type="project" value="UniProtKB-ARBA"/>
</dbReference>
<evidence type="ECO:0000256" key="3">
    <source>
        <dbReference type="ARBA" id="ARBA00022741"/>
    </source>
</evidence>
<feature type="region of interest" description="Disordered" evidence="5">
    <location>
        <begin position="262"/>
        <end position="286"/>
    </location>
</feature>
<dbReference type="PROSITE" id="PS50893">
    <property type="entry name" value="ABC_TRANSPORTER_2"/>
    <property type="match status" value="1"/>
</dbReference>
<reference evidence="7 8" key="1">
    <citation type="submission" date="2019-06" db="EMBL/GenBank/DDBJ databases">
        <title>Amycolatopsis alkalitolerans sp. nov., isolated from Gastrodia elata Blume.</title>
        <authorList>
            <person name="Narsing Rao M.P."/>
            <person name="Li W.J."/>
        </authorList>
    </citation>
    <scope>NUCLEOTIDE SEQUENCE [LARGE SCALE GENOMIC DNA]</scope>
    <source>
        <strain evidence="7 8">SYSUP0005</strain>
    </source>
</reference>
<dbReference type="SMART" id="SM00382">
    <property type="entry name" value="AAA"/>
    <property type="match status" value="1"/>
</dbReference>
<dbReference type="GO" id="GO:0005524">
    <property type="term" value="F:ATP binding"/>
    <property type="evidence" value="ECO:0007669"/>
    <property type="project" value="UniProtKB-KW"/>
</dbReference>
<comment type="similarity">
    <text evidence="1">Belongs to the ABC transporter superfamily.</text>
</comment>
<keyword evidence="4 7" id="KW-0067">ATP-binding</keyword>